<dbReference type="EMBL" id="BSXT01001132">
    <property type="protein sequence ID" value="GMF39095.1"/>
    <property type="molecule type" value="Genomic_DNA"/>
</dbReference>
<organism evidence="2 3">
    <name type="scientific">Phytophthora fragariaefolia</name>
    <dbReference type="NCBI Taxonomy" id="1490495"/>
    <lineage>
        <taxon>Eukaryota</taxon>
        <taxon>Sar</taxon>
        <taxon>Stramenopiles</taxon>
        <taxon>Oomycota</taxon>
        <taxon>Peronosporomycetes</taxon>
        <taxon>Peronosporales</taxon>
        <taxon>Peronosporaceae</taxon>
        <taxon>Phytophthora</taxon>
    </lineage>
</organism>
<name>A0A9W6XH43_9STRA</name>
<dbReference type="AlphaFoldDB" id="A0A9W6XH43"/>
<gene>
    <name evidence="2" type="ORF">Pfra01_001150000</name>
</gene>
<evidence type="ECO:0000313" key="2">
    <source>
        <dbReference type="EMBL" id="GMF39095.1"/>
    </source>
</evidence>
<proteinExistence type="predicted"/>
<evidence type="ECO:0000313" key="3">
    <source>
        <dbReference type="Proteomes" id="UP001165121"/>
    </source>
</evidence>
<sequence>MSWCLNTMSTNRRAVCLAVTSAGTAARWCILLKRSTKTTIPVPRLLSGGRPKTKSIEMDCQHSDGTVVYTTTVYTGTEVFKAEPEVKSEPLGRAAPRAELSPREPSPREPARYEEEYGEYADDEYESEYVDEVPAETRHGPSGFIPQYIGPEARRTDRPAFGWSWHAQKNTRDVPGYRWSRGGELSSGSVKQPLYLKCCGFERGLTVIGAE</sequence>
<dbReference type="Proteomes" id="UP001165121">
    <property type="component" value="Unassembled WGS sequence"/>
</dbReference>
<feature type="compositionally biased region" description="Acidic residues" evidence="1">
    <location>
        <begin position="116"/>
        <end position="127"/>
    </location>
</feature>
<reference evidence="2" key="1">
    <citation type="submission" date="2023-04" db="EMBL/GenBank/DDBJ databases">
        <title>Phytophthora fragariaefolia NBRC 109709.</title>
        <authorList>
            <person name="Ichikawa N."/>
            <person name="Sato H."/>
            <person name="Tonouchi N."/>
        </authorList>
    </citation>
    <scope>NUCLEOTIDE SEQUENCE</scope>
    <source>
        <strain evidence="2">NBRC 109709</strain>
    </source>
</reference>
<keyword evidence="3" id="KW-1185">Reference proteome</keyword>
<accession>A0A9W6XH43</accession>
<feature type="region of interest" description="Disordered" evidence="1">
    <location>
        <begin position="84"/>
        <end position="127"/>
    </location>
</feature>
<comment type="caution">
    <text evidence="2">The sequence shown here is derived from an EMBL/GenBank/DDBJ whole genome shotgun (WGS) entry which is preliminary data.</text>
</comment>
<protein>
    <submittedName>
        <fullName evidence="2">Unnamed protein product</fullName>
    </submittedName>
</protein>
<evidence type="ECO:0000256" key="1">
    <source>
        <dbReference type="SAM" id="MobiDB-lite"/>
    </source>
</evidence>
<feature type="compositionally biased region" description="Basic and acidic residues" evidence="1">
    <location>
        <begin position="100"/>
        <end position="115"/>
    </location>
</feature>
<dbReference type="OrthoDB" id="10334993at2759"/>